<reference evidence="1" key="1">
    <citation type="journal article" date="2022" name="Int. J. Mol. Sci.">
        <title>Draft Genome of Tanacetum Coccineum: Genomic Comparison of Closely Related Tanacetum-Family Plants.</title>
        <authorList>
            <person name="Yamashiro T."/>
            <person name="Shiraishi A."/>
            <person name="Nakayama K."/>
            <person name="Satake H."/>
        </authorList>
    </citation>
    <scope>NUCLEOTIDE SEQUENCE</scope>
</reference>
<keyword evidence="2" id="KW-1185">Reference proteome</keyword>
<evidence type="ECO:0000313" key="1">
    <source>
        <dbReference type="EMBL" id="GJS80971.1"/>
    </source>
</evidence>
<gene>
    <name evidence="1" type="ORF">Tco_0747512</name>
</gene>
<dbReference type="Proteomes" id="UP001151760">
    <property type="component" value="Unassembled WGS sequence"/>
</dbReference>
<name>A0ABQ4YVH1_9ASTR</name>
<protein>
    <submittedName>
        <fullName evidence="1">Uncharacterized protein</fullName>
    </submittedName>
</protein>
<sequence>MDSFCCLCTGNRYLCVGGGYARNCIDLMLYWRQKPSRVFRKVYTSSPLLLCPKAGTRLLPKSETRFVRLRFTLLVEEDSGGVSSSSSRLMTSSHFLVEEDSGGVSSSSSRLMTSSYFLVLKKNWEEVIGWERGEQVRLEWELGDPKGQRCQQLAISQLAFVELFTCSSSTALLKLNNSLFAMAGVTCWLISEAGAIIILGVGKASDGETNGLKSASRLNIGPSWLALCQSGIERYGLCLLVLLMRMGDVPSLIIALKQ</sequence>
<accession>A0ABQ4YVH1</accession>
<comment type="caution">
    <text evidence="1">The sequence shown here is derived from an EMBL/GenBank/DDBJ whole genome shotgun (WGS) entry which is preliminary data.</text>
</comment>
<reference evidence="1" key="2">
    <citation type="submission" date="2022-01" db="EMBL/GenBank/DDBJ databases">
        <authorList>
            <person name="Yamashiro T."/>
            <person name="Shiraishi A."/>
            <person name="Satake H."/>
            <person name="Nakayama K."/>
        </authorList>
    </citation>
    <scope>NUCLEOTIDE SEQUENCE</scope>
</reference>
<evidence type="ECO:0000313" key="2">
    <source>
        <dbReference type="Proteomes" id="UP001151760"/>
    </source>
</evidence>
<proteinExistence type="predicted"/>
<organism evidence="1 2">
    <name type="scientific">Tanacetum coccineum</name>
    <dbReference type="NCBI Taxonomy" id="301880"/>
    <lineage>
        <taxon>Eukaryota</taxon>
        <taxon>Viridiplantae</taxon>
        <taxon>Streptophyta</taxon>
        <taxon>Embryophyta</taxon>
        <taxon>Tracheophyta</taxon>
        <taxon>Spermatophyta</taxon>
        <taxon>Magnoliopsida</taxon>
        <taxon>eudicotyledons</taxon>
        <taxon>Gunneridae</taxon>
        <taxon>Pentapetalae</taxon>
        <taxon>asterids</taxon>
        <taxon>campanulids</taxon>
        <taxon>Asterales</taxon>
        <taxon>Asteraceae</taxon>
        <taxon>Asteroideae</taxon>
        <taxon>Anthemideae</taxon>
        <taxon>Anthemidinae</taxon>
        <taxon>Tanacetum</taxon>
    </lineage>
</organism>
<dbReference type="EMBL" id="BQNB010010712">
    <property type="protein sequence ID" value="GJS80971.1"/>
    <property type="molecule type" value="Genomic_DNA"/>
</dbReference>